<dbReference type="InterPro" id="IPR036291">
    <property type="entry name" value="NAD(P)-bd_dom_sf"/>
</dbReference>
<dbReference type="Gene3D" id="3.40.50.720">
    <property type="entry name" value="NAD(P)-binding Rossmann-like Domain"/>
    <property type="match status" value="1"/>
</dbReference>
<dbReference type="PANTHER" id="PTHR48079:SF6">
    <property type="entry name" value="NAD(P)-BINDING DOMAIN-CONTAINING PROTEIN-RELATED"/>
    <property type="match status" value="1"/>
</dbReference>
<gene>
    <name evidence="1" type="ORF">CNMCM6805_001835</name>
</gene>
<reference evidence="1" key="1">
    <citation type="journal article" date="2020" name="bioRxiv">
        <title>Genomic and phenotypic heterogeneity of clinical isolates of the human pathogens Aspergillus fumigatus, Aspergillus lentulus and Aspergillus fumigatiaffinis.</title>
        <authorList>
            <person name="dos Santos R.A.C."/>
            <person name="Steenwyk J.L."/>
            <person name="Rivero-Menendez O."/>
            <person name="Mead M.E."/>
            <person name="Silva L.P."/>
            <person name="Bastos R.W."/>
            <person name="Alastruey-Izquierdo A."/>
            <person name="Goldman G.H."/>
            <person name="Rokas A."/>
        </authorList>
    </citation>
    <scope>NUCLEOTIDE SEQUENCE</scope>
    <source>
        <strain evidence="1">CNM-CM6805</strain>
    </source>
</reference>
<dbReference type="Proteomes" id="UP000653565">
    <property type="component" value="Unassembled WGS sequence"/>
</dbReference>
<protein>
    <recommendedName>
        <fullName evidence="3">NAD(P)-binding protein</fullName>
    </recommendedName>
</protein>
<sequence>MQAPRVFITGATGYLGGTTLDLLSKTFPAAEYSVLVRTKEQADAITWTYPSVTTILGDISSKEIVTAAANAADIVIDIAGDNESGIHNILSGLASKRDKGTLIHVSGITCLLDPASLNLGHAAPRVYNDADDKAEIVSFGSDREHAALDQSIMRAPEEMGVKTVILSSCQIMGNGSGPWKKETFGHGYVKTVLGRGKGFVVEKGENVWSWCSVRDVASAIVFTLGKVISGSSAIEYGQDGYYFVQTGEVSFREQAQAVATKLQQLGKLDTDAIDELTVPQATEIHPYAGLLWGASCRSRAARLRSIGWSPQETDWKALMDETVVAVASV</sequence>
<dbReference type="OrthoDB" id="2130169at2759"/>
<dbReference type="EMBL" id="JAAAPX010000142">
    <property type="protein sequence ID" value="KAF4228919.1"/>
    <property type="molecule type" value="Genomic_DNA"/>
</dbReference>
<accession>A0A8H4EFU5</accession>
<name>A0A8H4EFU5_9EURO</name>
<dbReference type="InterPro" id="IPR051783">
    <property type="entry name" value="NAD(P)-dependent_oxidoreduct"/>
</dbReference>
<evidence type="ECO:0008006" key="3">
    <source>
        <dbReference type="Google" id="ProtNLM"/>
    </source>
</evidence>
<reference evidence="1" key="2">
    <citation type="submission" date="2020-04" db="EMBL/GenBank/DDBJ databases">
        <authorList>
            <person name="Santos R.A.C."/>
            <person name="Steenwyk J.L."/>
            <person name="Rivero-Menendez O."/>
            <person name="Mead M.E."/>
            <person name="Silva L.P."/>
            <person name="Bastos R.W."/>
            <person name="Alastruey-Izquierdo A."/>
            <person name="Goldman G.H."/>
            <person name="Rokas A."/>
        </authorList>
    </citation>
    <scope>NUCLEOTIDE SEQUENCE</scope>
    <source>
        <strain evidence="1">CNM-CM6805</strain>
    </source>
</reference>
<dbReference type="PANTHER" id="PTHR48079">
    <property type="entry name" value="PROTEIN YEEZ"/>
    <property type="match status" value="1"/>
</dbReference>
<dbReference type="AlphaFoldDB" id="A0A8H4EFU5"/>
<comment type="caution">
    <text evidence="1">The sequence shown here is derived from an EMBL/GenBank/DDBJ whole genome shotgun (WGS) entry which is preliminary data.</text>
</comment>
<keyword evidence="2" id="KW-1185">Reference proteome</keyword>
<dbReference type="GO" id="GO:0005737">
    <property type="term" value="C:cytoplasm"/>
    <property type="evidence" value="ECO:0007669"/>
    <property type="project" value="TreeGrafter"/>
</dbReference>
<proteinExistence type="predicted"/>
<evidence type="ECO:0000313" key="1">
    <source>
        <dbReference type="EMBL" id="KAF4228919.1"/>
    </source>
</evidence>
<dbReference type="GO" id="GO:0004029">
    <property type="term" value="F:aldehyde dehydrogenase (NAD+) activity"/>
    <property type="evidence" value="ECO:0007669"/>
    <property type="project" value="TreeGrafter"/>
</dbReference>
<dbReference type="SUPFAM" id="SSF51735">
    <property type="entry name" value="NAD(P)-binding Rossmann-fold domains"/>
    <property type="match status" value="1"/>
</dbReference>
<evidence type="ECO:0000313" key="2">
    <source>
        <dbReference type="Proteomes" id="UP000653565"/>
    </source>
</evidence>
<organism evidence="1 2">
    <name type="scientific">Aspergillus fumigatiaffinis</name>
    <dbReference type="NCBI Taxonomy" id="340414"/>
    <lineage>
        <taxon>Eukaryota</taxon>
        <taxon>Fungi</taxon>
        <taxon>Dikarya</taxon>
        <taxon>Ascomycota</taxon>
        <taxon>Pezizomycotina</taxon>
        <taxon>Eurotiomycetes</taxon>
        <taxon>Eurotiomycetidae</taxon>
        <taxon>Eurotiales</taxon>
        <taxon>Aspergillaceae</taxon>
        <taxon>Aspergillus</taxon>
        <taxon>Aspergillus subgen. Fumigati</taxon>
    </lineage>
</organism>